<dbReference type="RefSeq" id="WP_308441008.1">
    <property type="nucleotide sequence ID" value="NZ_FTNI01000026.1"/>
</dbReference>
<feature type="region of interest" description="Disordered" evidence="1">
    <location>
        <begin position="1"/>
        <end position="28"/>
    </location>
</feature>
<dbReference type="Pfam" id="PF14029">
    <property type="entry name" value="DUF4244"/>
    <property type="match status" value="1"/>
</dbReference>
<accession>A0A1N7G7G5</accession>
<proteinExistence type="predicted"/>
<evidence type="ECO:0000256" key="1">
    <source>
        <dbReference type="SAM" id="MobiDB-lite"/>
    </source>
</evidence>
<evidence type="ECO:0000313" key="3">
    <source>
        <dbReference type="Proteomes" id="UP000186096"/>
    </source>
</evidence>
<sequence length="163" mass="17535">MSKHAATARRDQTGTTLRRRDGDAVGRHRARPARWVALVRSARRALPGRSGRTSAFTRFGRLGQRAVLGRLRNAVQGMGDVLRRSSAALRQPVARASCRARELTLQWAVQAGTRADAGMSTAEYAVGTIAACGFAALLWKVVTSAEVRSMLAALIQKALKLAA</sequence>
<evidence type="ECO:0008006" key="4">
    <source>
        <dbReference type="Google" id="ProtNLM"/>
    </source>
</evidence>
<organism evidence="2 3">
    <name type="scientific">Microbispora rosea</name>
    <dbReference type="NCBI Taxonomy" id="58117"/>
    <lineage>
        <taxon>Bacteria</taxon>
        <taxon>Bacillati</taxon>
        <taxon>Actinomycetota</taxon>
        <taxon>Actinomycetes</taxon>
        <taxon>Streptosporangiales</taxon>
        <taxon>Streptosporangiaceae</taxon>
        <taxon>Microbispora</taxon>
    </lineage>
</organism>
<reference evidence="3" key="1">
    <citation type="submission" date="2017-01" db="EMBL/GenBank/DDBJ databases">
        <authorList>
            <person name="Varghese N."/>
            <person name="Submissions S."/>
        </authorList>
    </citation>
    <scope>NUCLEOTIDE SEQUENCE [LARGE SCALE GENOMIC DNA]</scope>
    <source>
        <strain evidence="3">ATCC 12950</strain>
    </source>
</reference>
<name>A0A1N7G7G5_9ACTN</name>
<dbReference type="AlphaFoldDB" id="A0A1N7G7G5"/>
<dbReference type="EMBL" id="FTNI01000026">
    <property type="protein sequence ID" value="SIS08520.1"/>
    <property type="molecule type" value="Genomic_DNA"/>
</dbReference>
<dbReference type="InterPro" id="IPR025338">
    <property type="entry name" value="DUF4244"/>
</dbReference>
<dbReference type="Proteomes" id="UP000186096">
    <property type="component" value="Unassembled WGS sequence"/>
</dbReference>
<gene>
    <name evidence="2" type="ORF">SAMN05421833_126111</name>
</gene>
<keyword evidence="3" id="KW-1185">Reference proteome</keyword>
<feature type="compositionally biased region" description="Basic and acidic residues" evidence="1">
    <location>
        <begin position="8"/>
        <end position="26"/>
    </location>
</feature>
<dbReference type="STRING" id="58117.SAMN05421833_126111"/>
<protein>
    <recommendedName>
        <fullName evidence="4">DUF4244 domain-containing protein</fullName>
    </recommendedName>
</protein>
<evidence type="ECO:0000313" key="2">
    <source>
        <dbReference type="EMBL" id="SIS08520.1"/>
    </source>
</evidence>